<gene>
    <name evidence="2" type="ORF">FHS72_001089</name>
</gene>
<dbReference type="InterPro" id="IPR025227">
    <property type="entry name" value="DUF4169"/>
</dbReference>
<dbReference type="EMBL" id="JACIJM010000003">
    <property type="protein sequence ID" value="MBB5721477.1"/>
    <property type="molecule type" value="Genomic_DNA"/>
</dbReference>
<sequence>MTIPINLNKARKAKARTGDKAQSDANSTKFGRTKAQRLLEVTQSKQASARLDALKFDDD</sequence>
<comment type="caution">
    <text evidence="2">The sequence shown here is derived from an EMBL/GenBank/DDBJ whole genome shotgun (WGS) entry which is preliminary data.</text>
</comment>
<protein>
    <recommendedName>
        <fullName evidence="4">DUF4169 family protein</fullName>
    </recommendedName>
</protein>
<feature type="region of interest" description="Disordered" evidence="1">
    <location>
        <begin position="1"/>
        <end position="32"/>
    </location>
</feature>
<dbReference type="RefSeq" id="WP_183526747.1">
    <property type="nucleotide sequence ID" value="NZ_JACIJM010000003.1"/>
</dbReference>
<accession>A0A7W9EX77</accession>
<dbReference type="AlphaFoldDB" id="A0A7W9EX77"/>
<evidence type="ECO:0000313" key="2">
    <source>
        <dbReference type="EMBL" id="MBB5721477.1"/>
    </source>
</evidence>
<proteinExistence type="predicted"/>
<evidence type="ECO:0008006" key="4">
    <source>
        <dbReference type="Google" id="ProtNLM"/>
    </source>
</evidence>
<evidence type="ECO:0000313" key="3">
    <source>
        <dbReference type="Proteomes" id="UP000535415"/>
    </source>
</evidence>
<organism evidence="2 3">
    <name type="scientific">Yoonia ponticola</name>
    <dbReference type="NCBI Taxonomy" id="1524255"/>
    <lineage>
        <taxon>Bacteria</taxon>
        <taxon>Pseudomonadati</taxon>
        <taxon>Pseudomonadota</taxon>
        <taxon>Alphaproteobacteria</taxon>
        <taxon>Rhodobacterales</taxon>
        <taxon>Paracoccaceae</taxon>
        <taxon>Yoonia</taxon>
    </lineage>
</organism>
<dbReference type="Proteomes" id="UP000535415">
    <property type="component" value="Unassembled WGS sequence"/>
</dbReference>
<dbReference type="Pfam" id="PF13770">
    <property type="entry name" value="DUF4169"/>
    <property type="match status" value="1"/>
</dbReference>
<keyword evidence="3" id="KW-1185">Reference proteome</keyword>
<reference evidence="2 3" key="1">
    <citation type="submission" date="2020-08" db="EMBL/GenBank/DDBJ databases">
        <title>Genomic Encyclopedia of Type Strains, Phase IV (KMG-IV): sequencing the most valuable type-strain genomes for metagenomic binning, comparative biology and taxonomic classification.</title>
        <authorList>
            <person name="Goeker M."/>
        </authorList>
    </citation>
    <scope>NUCLEOTIDE SEQUENCE [LARGE SCALE GENOMIC DNA]</scope>
    <source>
        <strain evidence="2 3">DSM 101064</strain>
    </source>
</reference>
<evidence type="ECO:0000256" key="1">
    <source>
        <dbReference type="SAM" id="MobiDB-lite"/>
    </source>
</evidence>
<name>A0A7W9EX77_9RHOB</name>